<reference evidence="9 10" key="1">
    <citation type="submission" date="2016-10" db="EMBL/GenBank/DDBJ databases">
        <authorList>
            <person name="de Groot N.N."/>
        </authorList>
    </citation>
    <scope>NUCLEOTIDE SEQUENCE [LARGE SCALE GENOMIC DNA]</scope>
    <source>
        <strain evidence="9 10">CGMCC 1.10825</strain>
    </source>
</reference>
<evidence type="ECO:0000256" key="6">
    <source>
        <dbReference type="ARBA" id="ARBA00023010"/>
    </source>
</evidence>
<keyword evidence="6" id="KW-0811">Translocation</keyword>
<dbReference type="InterPro" id="IPR003369">
    <property type="entry name" value="TatA/B/E"/>
</dbReference>
<evidence type="ECO:0000313" key="10">
    <source>
        <dbReference type="Proteomes" id="UP000199634"/>
    </source>
</evidence>
<dbReference type="Gene3D" id="1.20.5.3310">
    <property type="match status" value="1"/>
</dbReference>
<evidence type="ECO:0000256" key="2">
    <source>
        <dbReference type="ARBA" id="ARBA00022448"/>
    </source>
</evidence>
<proteinExistence type="predicted"/>
<dbReference type="Pfam" id="PF02416">
    <property type="entry name" value="TatA_B_E"/>
    <property type="match status" value="1"/>
</dbReference>
<comment type="subcellular location">
    <subcellularLocation>
        <location evidence="1">Membrane</location>
        <topology evidence="1">Single-pass membrane protein</topology>
    </subcellularLocation>
</comment>
<evidence type="ECO:0000256" key="8">
    <source>
        <dbReference type="SAM" id="Phobius"/>
    </source>
</evidence>
<evidence type="ECO:0000256" key="3">
    <source>
        <dbReference type="ARBA" id="ARBA00022692"/>
    </source>
</evidence>
<dbReference type="GO" id="GO:0016020">
    <property type="term" value="C:membrane"/>
    <property type="evidence" value="ECO:0007669"/>
    <property type="project" value="UniProtKB-ARBA"/>
</dbReference>
<keyword evidence="2" id="KW-0813">Transport</keyword>
<dbReference type="STRING" id="1159016.SAMN02927937_02168"/>
<dbReference type="EMBL" id="FNXE01000032">
    <property type="protein sequence ID" value="SEH92533.1"/>
    <property type="molecule type" value="Genomic_DNA"/>
</dbReference>
<name>A0A1H6M4P5_9FLAO</name>
<dbReference type="GO" id="GO:0015031">
    <property type="term" value="P:protein transport"/>
    <property type="evidence" value="ECO:0007669"/>
    <property type="project" value="UniProtKB-KW"/>
</dbReference>
<sequence length="130" mass="14534">MYLNLYISPLIFGIGGGEMVLIMLVILMLFGSDKIPEMARGLARVINQVKNASNDIKSEITKSVDESGIVKDIKDAVDVDDIKKRIGIDDIKKTVNLDLDQYNPLNDVQQEINKAKEDIETMTGPIKRQK</sequence>
<protein>
    <submittedName>
        <fullName evidence="9">Sec-independent protein translocase protein TatA</fullName>
    </submittedName>
</protein>
<gene>
    <name evidence="9" type="ORF">SAMN02927937_02168</name>
</gene>
<organism evidence="9 10">
    <name type="scientific">Paenimyroides marinum</name>
    <dbReference type="NCBI Taxonomy" id="1159016"/>
    <lineage>
        <taxon>Bacteria</taxon>
        <taxon>Pseudomonadati</taxon>
        <taxon>Bacteroidota</taxon>
        <taxon>Flavobacteriia</taxon>
        <taxon>Flavobacteriales</taxon>
        <taxon>Flavobacteriaceae</taxon>
        <taxon>Paenimyroides</taxon>
    </lineage>
</organism>
<evidence type="ECO:0000256" key="7">
    <source>
        <dbReference type="ARBA" id="ARBA00023136"/>
    </source>
</evidence>
<accession>A0A1H6M4P5</accession>
<feature type="transmembrane region" description="Helical" evidence="8">
    <location>
        <begin position="6"/>
        <end position="30"/>
    </location>
</feature>
<keyword evidence="10" id="KW-1185">Reference proteome</keyword>
<keyword evidence="5 8" id="KW-1133">Transmembrane helix</keyword>
<keyword evidence="7 8" id="KW-0472">Membrane</keyword>
<dbReference type="PRINTS" id="PR01506">
    <property type="entry name" value="TATBPROTEIN"/>
</dbReference>
<evidence type="ECO:0000256" key="1">
    <source>
        <dbReference type="ARBA" id="ARBA00004167"/>
    </source>
</evidence>
<dbReference type="Proteomes" id="UP000199634">
    <property type="component" value="Unassembled WGS sequence"/>
</dbReference>
<evidence type="ECO:0000313" key="9">
    <source>
        <dbReference type="EMBL" id="SEH92533.1"/>
    </source>
</evidence>
<keyword evidence="4" id="KW-0653">Protein transport</keyword>
<evidence type="ECO:0000256" key="4">
    <source>
        <dbReference type="ARBA" id="ARBA00022927"/>
    </source>
</evidence>
<dbReference type="AlphaFoldDB" id="A0A1H6M4P5"/>
<keyword evidence="3 8" id="KW-0812">Transmembrane</keyword>
<evidence type="ECO:0000256" key="5">
    <source>
        <dbReference type="ARBA" id="ARBA00022989"/>
    </source>
</evidence>